<dbReference type="EMBL" id="BSPD01000091">
    <property type="protein sequence ID" value="GLS27834.1"/>
    <property type="molecule type" value="Genomic_DNA"/>
</dbReference>
<reference evidence="2 3" key="1">
    <citation type="journal article" date="2014" name="Int. J. Syst. Evol. Microbiol.">
        <title>Complete genome sequence of Corynebacterium casei LMG S-19264T (=DSM 44701T), isolated from a smear-ripened cheese.</title>
        <authorList>
            <consortium name="US DOE Joint Genome Institute (JGI-PGF)"/>
            <person name="Walter F."/>
            <person name="Albersmeier A."/>
            <person name="Kalinowski J."/>
            <person name="Ruckert C."/>
        </authorList>
    </citation>
    <scope>NUCLEOTIDE SEQUENCE [LARGE SCALE GENOMIC DNA]</scope>
    <source>
        <strain evidence="2 3">NBRC 110095</strain>
    </source>
</reference>
<feature type="region of interest" description="Disordered" evidence="1">
    <location>
        <begin position="296"/>
        <end position="374"/>
    </location>
</feature>
<organism evidence="2 3">
    <name type="scientific">Marinibactrum halimedae</name>
    <dbReference type="NCBI Taxonomy" id="1444977"/>
    <lineage>
        <taxon>Bacteria</taxon>
        <taxon>Pseudomonadati</taxon>
        <taxon>Pseudomonadota</taxon>
        <taxon>Gammaproteobacteria</taxon>
        <taxon>Cellvibrionales</taxon>
        <taxon>Cellvibrionaceae</taxon>
        <taxon>Marinibactrum</taxon>
    </lineage>
</organism>
<evidence type="ECO:0000313" key="3">
    <source>
        <dbReference type="Proteomes" id="UP001156870"/>
    </source>
</evidence>
<keyword evidence="3" id="KW-1185">Reference proteome</keyword>
<name>A0AA37T936_9GAMM</name>
<evidence type="ECO:0000313" key="2">
    <source>
        <dbReference type="EMBL" id="GLS27834.1"/>
    </source>
</evidence>
<sequence length="562" mass="62775">MEWPEPNDGAWVFVHTLHVKSTPQRVAASTQQQAQRCLQQRSESSNVKRFETLSDLLTEFIHDLLDGAAASRWYWRQWSSLMGEPLGTAQAGTSPAKARAQAVASSLPPHAIPALSIQLRRVFTAYPDQMAAVVEGLFHRGDGPRLLQTINEEDARIITVELAHQGGYVYVEPHELGAETGVSLPTYSIAPVWKTALSLVTETSTKAHWLHWLIAQQAWPLALAQSPTDTLEAVKVWWRNNRSDLTQSAAPTNGQNLSFESNENGLRTTLEKENKSNKINNLEYIPRNHLIHKTTDQNELPSTPHPQDLPQSTANKGQKTNDQVNLKTEQSSLGTPLPEALPAKSLTDHESNSNQASPSQHPSGTPITDAPVKNDNALLGTHTLHTQQGGLLYLLNVLRRDGLQSMMSDYWSVYPSGWFWLFRLGELLEVDQNDPLTQFVLSQCLAEAEHDAASPPTHLLPALPEAQRLRALLAQWYDPSTLWNPELLRLPARIVLSSSHIDLFAPLHCVRVDVRLAGLDVDPGWLPWLGRVVHFYFDDDGQFNNGQLNHEQFNNRQNGEPQ</sequence>
<comment type="caution">
    <text evidence="2">The sequence shown here is derived from an EMBL/GenBank/DDBJ whole genome shotgun (WGS) entry which is preliminary data.</text>
</comment>
<feature type="compositionally biased region" description="Polar residues" evidence="1">
    <location>
        <begin position="352"/>
        <end position="366"/>
    </location>
</feature>
<dbReference type="Proteomes" id="UP001156870">
    <property type="component" value="Unassembled WGS sequence"/>
</dbReference>
<protein>
    <submittedName>
        <fullName evidence="2">Uncharacterized protein</fullName>
    </submittedName>
</protein>
<dbReference type="AlphaFoldDB" id="A0AA37T936"/>
<proteinExistence type="predicted"/>
<evidence type="ECO:0000256" key="1">
    <source>
        <dbReference type="SAM" id="MobiDB-lite"/>
    </source>
</evidence>
<feature type="compositionally biased region" description="Polar residues" evidence="1">
    <location>
        <begin position="309"/>
        <end position="334"/>
    </location>
</feature>
<gene>
    <name evidence="2" type="ORF">GCM10007877_35530</name>
</gene>
<accession>A0AA37T936</accession>